<accession>A0A0K0D019</accession>
<dbReference type="AlphaFoldDB" id="A0A0K0D019"/>
<evidence type="ECO:0000256" key="4">
    <source>
        <dbReference type="ARBA" id="ARBA00022989"/>
    </source>
</evidence>
<dbReference type="PANTHER" id="PTHR21716:SF4">
    <property type="entry name" value="TRANSMEMBRANE PROTEIN 245"/>
    <property type="match status" value="1"/>
</dbReference>
<dbReference type="WBParaSite" id="ACAC_0000338601-mRNA-1">
    <property type="protein sequence ID" value="ACAC_0000338601-mRNA-1"/>
    <property type="gene ID" value="ACAC_0000338601"/>
</dbReference>
<feature type="transmembrane region" description="Helical" evidence="6">
    <location>
        <begin position="219"/>
        <end position="238"/>
    </location>
</feature>
<reference evidence="8" key="2">
    <citation type="submission" date="2017-02" db="UniProtKB">
        <authorList>
            <consortium name="WormBaseParasite"/>
        </authorList>
    </citation>
    <scope>IDENTIFICATION</scope>
</reference>
<evidence type="ECO:0000313" key="8">
    <source>
        <dbReference type="WBParaSite" id="ACAC_0000338601-mRNA-1"/>
    </source>
</evidence>
<feature type="transmembrane region" description="Helical" evidence="6">
    <location>
        <begin position="165"/>
        <end position="183"/>
    </location>
</feature>
<feature type="transmembrane region" description="Helical" evidence="6">
    <location>
        <begin position="710"/>
        <end position="727"/>
    </location>
</feature>
<feature type="transmembrane region" description="Helical" evidence="6">
    <location>
        <begin position="535"/>
        <end position="558"/>
    </location>
</feature>
<evidence type="ECO:0000256" key="1">
    <source>
        <dbReference type="ARBA" id="ARBA00004141"/>
    </source>
</evidence>
<evidence type="ECO:0000256" key="3">
    <source>
        <dbReference type="ARBA" id="ARBA00022692"/>
    </source>
</evidence>
<name>A0A0K0D019_ANGCA</name>
<comment type="subcellular location">
    <subcellularLocation>
        <location evidence="1">Membrane</location>
        <topology evidence="1">Multi-pass membrane protein</topology>
    </subcellularLocation>
</comment>
<feature type="transmembrane region" description="Helical" evidence="6">
    <location>
        <begin position="645"/>
        <end position="669"/>
    </location>
</feature>
<comment type="similarity">
    <text evidence="2">Belongs to the autoinducer-2 exporter (AI-2E) (TC 2.A.86) family.</text>
</comment>
<feature type="transmembrane region" description="Helical" evidence="6">
    <location>
        <begin position="739"/>
        <end position="760"/>
    </location>
</feature>
<dbReference type="GO" id="GO:0016020">
    <property type="term" value="C:membrane"/>
    <property type="evidence" value="ECO:0007669"/>
    <property type="project" value="UniProtKB-SubCell"/>
</dbReference>
<dbReference type="Proteomes" id="UP000035642">
    <property type="component" value="Unassembled WGS sequence"/>
</dbReference>
<feature type="transmembrane region" description="Helical" evidence="6">
    <location>
        <begin position="615"/>
        <end position="633"/>
    </location>
</feature>
<organism evidence="7 8">
    <name type="scientific">Angiostrongylus cantonensis</name>
    <name type="common">Rat lungworm</name>
    <dbReference type="NCBI Taxonomy" id="6313"/>
    <lineage>
        <taxon>Eukaryota</taxon>
        <taxon>Metazoa</taxon>
        <taxon>Ecdysozoa</taxon>
        <taxon>Nematoda</taxon>
        <taxon>Chromadorea</taxon>
        <taxon>Rhabditida</taxon>
        <taxon>Rhabditina</taxon>
        <taxon>Rhabditomorpha</taxon>
        <taxon>Strongyloidea</taxon>
        <taxon>Metastrongylidae</taxon>
        <taxon>Angiostrongylus</taxon>
    </lineage>
</organism>
<evidence type="ECO:0000313" key="7">
    <source>
        <dbReference type="Proteomes" id="UP000035642"/>
    </source>
</evidence>
<feature type="transmembrane region" description="Helical" evidence="6">
    <location>
        <begin position="681"/>
        <end position="698"/>
    </location>
</feature>
<keyword evidence="4 6" id="KW-1133">Transmembrane helix</keyword>
<feature type="transmembrane region" description="Helical" evidence="6">
    <location>
        <begin position="307"/>
        <end position="327"/>
    </location>
</feature>
<dbReference type="PANTHER" id="PTHR21716">
    <property type="entry name" value="TRANSMEMBRANE PROTEIN"/>
    <property type="match status" value="1"/>
</dbReference>
<evidence type="ECO:0000256" key="2">
    <source>
        <dbReference type="ARBA" id="ARBA00009773"/>
    </source>
</evidence>
<dbReference type="InterPro" id="IPR002549">
    <property type="entry name" value="AI-2E-like"/>
</dbReference>
<reference evidence="7" key="1">
    <citation type="submission" date="2012-09" db="EMBL/GenBank/DDBJ databases">
        <authorList>
            <person name="Martin A.A."/>
        </authorList>
    </citation>
    <scope>NUCLEOTIDE SEQUENCE</scope>
</reference>
<evidence type="ECO:0000256" key="6">
    <source>
        <dbReference type="SAM" id="Phobius"/>
    </source>
</evidence>
<feature type="transmembrane region" description="Helical" evidence="6">
    <location>
        <begin position="376"/>
        <end position="397"/>
    </location>
</feature>
<keyword evidence="7" id="KW-1185">Reference proteome</keyword>
<feature type="transmembrane region" description="Helical" evidence="6">
    <location>
        <begin position="564"/>
        <end position="582"/>
    </location>
</feature>
<proteinExistence type="inferred from homology"/>
<feature type="transmembrane region" description="Helical" evidence="6">
    <location>
        <begin position="54"/>
        <end position="71"/>
    </location>
</feature>
<sequence>MATESSSTNLIKSFTTSEDQQLALQFAVFNTLLFVLTGVCVCGLFALYKMMYMFLSPMMWAVLVGTVLFPFKKTVTGIVQGWLDELQQTNRTLAVGLLTMPLSTFRKLSEKVYATAMSTTGFRILVAYFMLKILTYERTFVYIIAFIGRIYSLTDDFIVFYSDTWVFPLMLIYFCAYASWIYVQQGATVNKKVARAFSVPIWVYVLSYISFYFGVFKAAVFGASAAVLILLSAGAWILEESKISGNRHPCGSEGYLPPCVAFCRDPATCLGLTTAVSIDKALGSDSLILIITGLCVLSWLVRHDWALILILIPFMFAAFGRIAVFLSIGDRLYPHVKKIVDIMVSGSLRQFIKMLFTSDQMLVASLHSKMDVLSSVMVMGFLAFSAIFALLFVGFQLHSETVHIIRLSMNVVSSRPDWLRAAMTFTEDQLEDHDIDIDQCMEQAYQQSRAWLASNVRSLAGSEDSVRADMLETQMMKVVDNLYKMWEKRNNAPQGLRGDWKTQLLSITNFSAFKEEVVFIIKENLDTLMGVAHSVWAVVSVNLFVIFSLLSALAGLIFDFGMDIINLIIEIMVFLTMVYYLLSASRDRWLPIEWISNLSSTSVTEYDLTNAIEQAISGVFVLSSKMAVFYGLYTYFVHSLFDLNVVFVPSLAAIFAAIPIMPPYIVSILGIFELWLVRGELSVAIVFTLISFAPHMFADVTFYREIKSSHPYVTGLAIIGGIYWLGLQKNSTHIYIYMYVYTYIYVCMYLYTYINIYIYIYI</sequence>
<feature type="transmembrane region" description="Helical" evidence="6">
    <location>
        <begin position="195"/>
        <end position="213"/>
    </location>
</feature>
<protein>
    <submittedName>
        <fullName evidence="8">Transmembrane protein</fullName>
    </submittedName>
</protein>
<keyword evidence="5 6" id="KW-0472">Membrane</keyword>
<evidence type="ECO:0000256" key="5">
    <source>
        <dbReference type="ARBA" id="ARBA00023136"/>
    </source>
</evidence>
<feature type="transmembrane region" description="Helical" evidence="6">
    <location>
        <begin position="22"/>
        <end position="47"/>
    </location>
</feature>
<keyword evidence="3 6" id="KW-0812">Transmembrane</keyword>